<gene>
    <name evidence="2" type="ORF">IPOD504_LOCUS7224</name>
</gene>
<feature type="region of interest" description="Disordered" evidence="1">
    <location>
        <begin position="118"/>
        <end position="175"/>
    </location>
</feature>
<name>A0ABN8IBR0_9NEOP</name>
<feature type="compositionally biased region" description="Basic and acidic residues" evidence="1">
    <location>
        <begin position="128"/>
        <end position="138"/>
    </location>
</feature>
<protein>
    <submittedName>
        <fullName evidence="2">Uncharacterized protein</fullName>
    </submittedName>
</protein>
<keyword evidence="3" id="KW-1185">Reference proteome</keyword>
<organism evidence="2 3">
    <name type="scientific">Iphiclides podalirius</name>
    <name type="common">scarce swallowtail</name>
    <dbReference type="NCBI Taxonomy" id="110791"/>
    <lineage>
        <taxon>Eukaryota</taxon>
        <taxon>Metazoa</taxon>
        <taxon>Ecdysozoa</taxon>
        <taxon>Arthropoda</taxon>
        <taxon>Hexapoda</taxon>
        <taxon>Insecta</taxon>
        <taxon>Pterygota</taxon>
        <taxon>Neoptera</taxon>
        <taxon>Endopterygota</taxon>
        <taxon>Lepidoptera</taxon>
        <taxon>Glossata</taxon>
        <taxon>Ditrysia</taxon>
        <taxon>Papilionoidea</taxon>
        <taxon>Papilionidae</taxon>
        <taxon>Papilioninae</taxon>
        <taxon>Iphiclides</taxon>
    </lineage>
</organism>
<dbReference type="EMBL" id="OW152814">
    <property type="protein sequence ID" value="CAH2050083.1"/>
    <property type="molecule type" value="Genomic_DNA"/>
</dbReference>
<sequence length="175" mass="19632">MSYEKMEVVNPAEKEASEVLHSLLSVERRSVDSKEAIIVSIPSDQNGGGEYGESAQWHTPVMGQHSVFELGNSQNMQQHTYNGHQEQVLWQGHTIQVENGDGNMQGMQGTYSIAFETNVDGEPGDMEIDTKPKVEKKAGTKRKKKLAESDSDEDVFDNKLEDNPAQVKERLKRRL</sequence>
<dbReference type="Proteomes" id="UP000837857">
    <property type="component" value="Chromosome 2"/>
</dbReference>
<reference evidence="2" key="1">
    <citation type="submission" date="2022-03" db="EMBL/GenBank/DDBJ databases">
        <authorList>
            <person name="Martin H S."/>
        </authorList>
    </citation>
    <scope>NUCLEOTIDE SEQUENCE</scope>
</reference>
<evidence type="ECO:0000256" key="1">
    <source>
        <dbReference type="SAM" id="MobiDB-lite"/>
    </source>
</evidence>
<evidence type="ECO:0000313" key="2">
    <source>
        <dbReference type="EMBL" id="CAH2050083.1"/>
    </source>
</evidence>
<evidence type="ECO:0000313" key="3">
    <source>
        <dbReference type="Proteomes" id="UP000837857"/>
    </source>
</evidence>
<accession>A0ABN8IBR0</accession>
<proteinExistence type="predicted"/>
<feature type="non-terminal residue" evidence="2">
    <location>
        <position position="1"/>
    </location>
</feature>